<gene>
    <name evidence="1" type="ORF">PYW08_011999</name>
</gene>
<keyword evidence="2" id="KW-1185">Reference proteome</keyword>
<evidence type="ECO:0000313" key="2">
    <source>
        <dbReference type="Proteomes" id="UP001231649"/>
    </source>
</evidence>
<proteinExistence type="predicted"/>
<sequence length="287" mass="33133">MNSSMDKAASDTNLLETPPSYVFNRAKRSWDDDMIRELDDFKKEMKEMMEIFSGKQAKEMQQISLTLNEIQKSNTKIENSIAYVTAQNEELQSKINMLETQAKEDRKYITLLENKLEETQLGTRKPNFVIKNVPRKNNESKEDLIAMAMCLSQSLDCKMARYDIKDIYRVRGKTNEIQNSPIVVETGSTLLKAEIMAMGKAFNVKHKTKLCCKHLGFKTQEDTPIFIADHLTPKASRLYFLARDLAKSGAYKFCWTAYGKVYLKKDEQSQPVTVRSEDQVHQLMIRN</sequence>
<comment type="caution">
    <text evidence="1">The sequence shown here is derived from an EMBL/GenBank/DDBJ whole genome shotgun (WGS) entry which is preliminary data.</text>
</comment>
<name>A0ACC2QKZ7_9NEOP</name>
<reference evidence="1" key="1">
    <citation type="submission" date="2023-03" db="EMBL/GenBank/DDBJ databases">
        <title>Chromosome-level genomes of two armyworms, Mythimna separata and Mythimna loreyi, provide insights into the biosynthesis and reception of sex pheromones.</title>
        <authorList>
            <person name="Zhao H."/>
        </authorList>
    </citation>
    <scope>NUCLEOTIDE SEQUENCE</scope>
    <source>
        <strain evidence="1">BeijingLab</strain>
    </source>
</reference>
<evidence type="ECO:0000313" key="1">
    <source>
        <dbReference type="EMBL" id="KAJ8719824.1"/>
    </source>
</evidence>
<dbReference type="Proteomes" id="UP001231649">
    <property type="component" value="Chromosome 3"/>
</dbReference>
<accession>A0ACC2QKZ7</accession>
<dbReference type="EMBL" id="CM056779">
    <property type="protein sequence ID" value="KAJ8719824.1"/>
    <property type="molecule type" value="Genomic_DNA"/>
</dbReference>
<protein>
    <submittedName>
        <fullName evidence="1">Uncharacterized protein</fullName>
    </submittedName>
</protein>
<organism evidence="1 2">
    <name type="scientific">Mythimna loreyi</name>
    <dbReference type="NCBI Taxonomy" id="667449"/>
    <lineage>
        <taxon>Eukaryota</taxon>
        <taxon>Metazoa</taxon>
        <taxon>Ecdysozoa</taxon>
        <taxon>Arthropoda</taxon>
        <taxon>Hexapoda</taxon>
        <taxon>Insecta</taxon>
        <taxon>Pterygota</taxon>
        <taxon>Neoptera</taxon>
        <taxon>Endopterygota</taxon>
        <taxon>Lepidoptera</taxon>
        <taxon>Glossata</taxon>
        <taxon>Ditrysia</taxon>
        <taxon>Noctuoidea</taxon>
        <taxon>Noctuidae</taxon>
        <taxon>Noctuinae</taxon>
        <taxon>Hadenini</taxon>
        <taxon>Mythimna</taxon>
    </lineage>
</organism>